<feature type="transmembrane region" description="Helical" evidence="7">
    <location>
        <begin position="281"/>
        <end position="299"/>
    </location>
</feature>
<dbReference type="AlphaFoldDB" id="A0A133KB16"/>
<name>A0A133KB16_9FIRM</name>
<evidence type="ECO:0000256" key="5">
    <source>
        <dbReference type="ARBA" id="ARBA00022989"/>
    </source>
</evidence>
<evidence type="ECO:0000313" key="10">
    <source>
        <dbReference type="Proteomes" id="UP000070383"/>
    </source>
</evidence>
<dbReference type="InterPro" id="IPR036259">
    <property type="entry name" value="MFS_trans_sf"/>
</dbReference>
<comment type="subcellular location">
    <subcellularLocation>
        <location evidence="1">Cell membrane</location>
        <topology evidence="1">Multi-pass membrane protein</topology>
    </subcellularLocation>
</comment>
<keyword evidence="5 7" id="KW-1133">Transmembrane helix</keyword>
<feature type="transmembrane region" description="Helical" evidence="7">
    <location>
        <begin position="30"/>
        <end position="51"/>
    </location>
</feature>
<feature type="transmembrane region" description="Helical" evidence="7">
    <location>
        <begin position="305"/>
        <end position="326"/>
    </location>
</feature>
<evidence type="ECO:0000256" key="3">
    <source>
        <dbReference type="ARBA" id="ARBA00022475"/>
    </source>
</evidence>
<protein>
    <submittedName>
        <fullName evidence="9">Transporter, major facilitator family protein</fullName>
    </submittedName>
</protein>
<keyword evidence="3" id="KW-1003">Cell membrane</keyword>
<dbReference type="Proteomes" id="UP000070383">
    <property type="component" value="Unassembled WGS sequence"/>
</dbReference>
<dbReference type="GO" id="GO:0005886">
    <property type="term" value="C:plasma membrane"/>
    <property type="evidence" value="ECO:0007669"/>
    <property type="project" value="UniProtKB-SubCell"/>
</dbReference>
<dbReference type="GO" id="GO:0022857">
    <property type="term" value="F:transmembrane transporter activity"/>
    <property type="evidence" value="ECO:0007669"/>
    <property type="project" value="InterPro"/>
</dbReference>
<dbReference type="InterPro" id="IPR011701">
    <property type="entry name" value="MFS"/>
</dbReference>
<dbReference type="PANTHER" id="PTHR43124">
    <property type="entry name" value="PURINE EFFLUX PUMP PBUE"/>
    <property type="match status" value="1"/>
</dbReference>
<feature type="domain" description="Major facilitator superfamily (MFS) profile" evidence="8">
    <location>
        <begin position="27"/>
        <end position="395"/>
    </location>
</feature>
<dbReference type="PANTHER" id="PTHR43124:SF3">
    <property type="entry name" value="CHLORAMPHENICOL EFFLUX PUMP RV0191"/>
    <property type="match status" value="1"/>
</dbReference>
<dbReference type="EMBL" id="LRPM01000071">
    <property type="protein sequence ID" value="KWZ76753.1"/>
    <property type="molecule type" value="Genomic_DNA"/>
</dbReference>
<evidence type="ECO:0000256" key="2">
    <source>
        <dbReference type="ARBA" id="ARBA00022448"/>
    </source>
</evidence>
<dbReference type="OrthoDB" id="1650550at2"/>
<dbReference type="Gene3D" id="1.20.1250.20">
    <property type="entry name" value="MFS general substrate transporter like domains"/>
    <property type="match status" value="2"/>
</dbReference>
<dbReference type="PROSITE" id="PS50850">
    <property type="entry name" value="MFS"/>
    <property type="match status" value="1"/>
</dbReference>
<dbReference type="SUPFAM" id="SSF103473">
    <property type="entry name" value="MFS general substrate transporter"/>
    <property type="match status" value="1"/>
</dbReference>
<feature type="transmembrane region" description="Helical" evidence="7">
    <location>
        <begin position="338"/>
        <end position="359"/>
    </location>
</feature>
<gene>
    <name evidence="9" type="ORF">HMPREF3200_01706</name>
</gene>
<accession>A0A133KB16</accession>
<evidence type="ECO:0000256" key="7">
    <source>
        <dbReference type="SAM" id="Phobius"/>
    </source>
</evidence>
<organism evidence="9 10">
    <name type="scientific">Anaerococcus tetradius</name>
    <dbReference type="NCBI Taxonomy" id="33036"/>
    <lineage>
        <taxon>Bacteria</taxon>
        <taxon>Bacillati</taxon>
        <taxon>Bacillota</taxon>
        <taxon>Tissierellia</taxon>
        <taxon>Tissierellales</taxon>
        <taxon>Peptoniphilaceae</taxon>
        <taxon>Anaerococcus</taxon>
    </lineage>
</organism>
<dbReference type="InterPro" id="IPR020846">
    <property type="entry name" value="MFS_dom"/>
</dbReference>
<evidence type="ECO:0000259" key="8">
    <source>
        <dbReference type="PROSITE" id="PS50850"/>
    </source>
</evidence>
<feature type="transmembrane region" description="Helical" evidence="7">
    <location>
        <begin position="371"/>
        <end position="391"/>
    </location>
</feature>
<keyword evidence="4 7" id="KW-0812">Transmembrane</keyword>
<proteinExistence type="predicted"/>
<feature type="transmembrane region" description="Helical" evidence="7">
    <location>
        <begin position="182"/>
        <end position="199"/>
    </location>
</feature>
<feature type="transmembrane region" description="Helical" evidence="7">
    <location>
        <begin position="252"/>
        <end position="274"/>
    </location>
</feature>
<keyword evidence="10" id="KW-1185">Reference proteome</keyword>
<feature type="transmembrane region" description="Helical" evidence="7">
    <location>
        <begin position="116"/>
        <end position="139"/>
    </location>
</feature>
<reference evidence="10" key="1">
    <citation type="submission" date="2016-01" db="EMBL/GenBank/DDBJ databases">
        <authorList>
            <person name="Mitreva M."/>
            <person name="Pepin K.H."/>
            <person name="Mihindukulasuriya K.A."/>
            <person name="Fulton R."/>
            <person name="Fronick C."/>
            <person name="O'Laughlin M."/>
            <person name="Miner T."/>
            <person name="Herter B."/>
            <person name="Rosa B.A."/>
            <person name="Cordes M."/>
            <person name="Tomlinson C."/>
            <person name="Wollam A."/>
            <person name="Palsikar V.B."/>
            <person name="Mardis E.R."/>
            <person name="Wilson R.K."/>
        </authorList>
    </citation>
    <scope>NUCLEOTIDE SEQUENCE [LARGE SCALE GENOMIC DNA]</scope>
    <source>
        <strain evidence="10">MJR8151</strain>
    </source>
</reference>
<feature type="transmembrane region" description="Helical" evidence="7">
    <location>
        <begin position="63"/>
        <end position="81"/>
    </location>
</feature>
<evidence type="ECO:0000313" key="9">
    <source>
        <dbReference type="EMBL" id="KWZ76753.1"/>
    </source>
</evidence>
<evidence type="ECO:0000256" key="1">
    <source>
        <dbReference type="ARBA" id="ARBA00004651"/>
    </source>
</evidence>
<dbReference type="PATRIC" id="fig|33036.3.peg.1689"/>
<dbReference type="STRING" id="33036.HMPREF3200_01706"/>
<feature type="transmembrane region" description="Helical" evidence="7">
    <location>
        <begin position="211"/>
        <end position="232"/>
    </location>
</feature>
<dbReference type="Pfam" id="PF07690">
    <property type="entry name" value="MFS_1"/>
    <property type="match status" value="1"/>
</dbReference>
<dbReference type="InterPro" id="IPR050189">
    <property type="entry name" value="MFS_Efflux_Transporters"/>
</dbReference>
<keyword evidence="6 7" id="KW-0472">Membrane</keyword>
<feature type="transmembrane region" description="Helical" evidence="7">
    <location>
        <begin position="93"/>
        <end position="110"/>
    </location>
</feature>
<feature type="transmembrane region" description="Helical" evidence="7">
    <location>
        <begin position="160"/>
        <end position="176"/>
    </location>
</feature>
<keyword evidence="2" id="KW-0813">Transport</keyword>
<evidence type="ECO:0000256" key="4">
    <source>
        <dbReference type="ARBA" id="ARBA00022692"/>
    </source>
</evidence>
<comment type="caution">
    <text evidence="9">The sequence shown here is derived from an EMBL/GenBank/DDBJ whole genome shotgun (WGS) entry which is preliminary data.</text>
</comment>
<sequence>MILVRLFILEHPLRKEVLMKAFNKNKLTEAAILSISLITAGNAAISGILVFMQKDLGISRQAAEFLITLSSITTIISIALSEYITKLIGMKKCVQIGTSLVFISGLIPVIKTSYESIFLSRIILGFGVGMFNGHAANYISALFRGEKAASLYGLRNSTEYIGQMLLLLLAGFLIKIKWPMAFLAYCISIFILFFFSANVEDIRPEKREGRFYLTKQVFFYVFFAGLMIMNLTSLSVRFPTIATLAKGMDFNINAYMILLPLSGMLSGFAFGYINRSLREKTILLGLIIYIISNLIIAFWGYNIYVFMLAMVLNATSQSMCTPYLFAEASRFARGSQNRIINNLIFIGCNIGGFLSPAFLMGVRKLLGSDSLTIAFVGFAILYAILFFVYLYENIKLDRSSVIKDSK</sequence>
<evidence type="ECO:0000256" key="6">
    <source>
        <dbReference type="ARBA" id="ARBA00023136"/>
    </source>
</evidence>